<sequence length="147" mass="16503">MIESNVQSIGPLPGFSMTQLQIHQRDNGEAMVRKQLDFKNNHTLSGDFMLKPKRGRPTKYPNIESNVQSNGPPPRGFKMNKPHIRQRENVEPLVGQAICGVVEATFEDGFFHLVKVENSNSMLRVVVFKHGPCVLVLVHNDVAPHLP</sequence>
<dbReference type="EMBL" id="JBANAX010000473">
    <property type="protein sequence ID" value="KAL1207563.1"/>
    <property type="molecule type" value="Genomic_DNA"/>
</dbReference>
<accession>A0ABD1AMC0</accession>
<dbReference type="PANTHER" id="PTHR34682:SF1">
    <property type="entry name" value="PROTEIN METABOLIC NETWORK MODULATOR 1"/>
    <property type="match status" value="1"/>
</dbReference>
<dbReference type="InterPro" id="IPR045881">
    <property type="entry name" value="MNM1-like"/>
</dbReference>
<dbReference type="PANTHER" id="PTHR34682">
    <property type="entry name" value="AT HOOK MOTIF-CONTAINING PROTEIN"/>
    <property type="match status" value="1"/>
</dbReference>
<gene>
    <name evidence="2" type="ORF">V5N11_032458</name>
</gene>
<evidence type="ECO:0000313" key="2">
    <source>
        <dbReference type="EMBL" id="KAL1207563.1"/>
    </source>
</evidence>
<reference evidence="2 3" key="1">
    <citation type="submission" date="2024-04" db="EMBL/GenBank/DDBJ databases">
        <title>Genome assembly C_amara_ONT_v2.</title>
        <authorList>
            <person name="Yant L."/>
            <person name="Moore C."/>
            <person name="Slenker M."/>
        </authorList>
    </citation>
    <scope>NUCLEOTIDE SEQUENCE [LARGE SCALE GENOMIC DNA]</scope>
    <source>
        <tissue evidence="2">Leaf</tissue>
    </source>
</reference>
<protein>
    <submittedName>
        <fullName evidence="2">Protein METABOLIC NETWORK MODULATOR 1</fullName>
    </submittedName>
</protein>
<proteinExistence type="predicted"/>
<evidence type="ECO:0000313" key="3">
    <source>
        <dbReference type="Proteomes" id="UP001558713"/>
    </source>
</evidence>
<keyword evidence="3" id="KW-1185">Reference proteome</keyword>
<name>A0ABD1AMC0_CARAN</name>
<dbReference type="AlphaFoldDB" id="A0ABD1AMC0"/>
<feature type="region of interest" description="Disordered" evidence="1">
    <location>
        <begin position="52"/>
        <end position="75"/>
    </location>
</feature>
<evidence type="ECO:0000256" key="1">
    <source>
        <dbReference type="SAM" id="MobiDB-lite"/>
    </source>
</evidence>
<dbReference type="Proteomes" id="UP001558713">
    <property type="component" value="Unassembled WGS sequence"/>
</dbReference>
<comment type="caution">
    <text evidence="2">The sequence shown here is derived from an EMBL/GenBank/DDBJ whole genome shotgun (WGS) entry which is preliminary data.</text>
</comment>
<organism evidence="2 3">
    <name type="scientific">Cardamine amara subsp. amara</name>
    <dbReference type="NCBI Taxonomy" id="228776"/>
    <lineage>
        <taxon>Eukaryota</taxon>
        <taxon>Viridiplantae</taxon>
        <taxon>Streptophyta</taxon>
        <taxon>Embryophyta</taxon>
        <taxon>Tracheophyta</taxon>
        <taxon>Spermatophyta</taxon>
        <taxon>Magnoliopsida</taxon>
        <taxon>eudicotyledons</taxon>
        <taxon>Gunneridae</taxon>
        <taxon>Pentapetalae</taxon>
        <taxon>rosids</taxon>
        <taxon>malvids</taxon>
        <taxon>Brassicales</taxon>
        <taxon>Brassicaceae</taxon>
        <taxon>Cardamineae</taxon>
        <taxon>Cardamine</taxon>
    </lineage>
</organism>